<dbReference type="AlphaFoldDB" id="A0A4V1ZDE1"/>
<feature type="domain" description="Phage tail collar" evidence="2">
    <location>
        <begin position="176"/>
        <end position="232"/>
    </location>
</feature>
<evidence type="ECO:0000313" key="4">
    <source>
        <dbReference type="Proteomes" id="UP000293162"/>
    </source>
</evidence>
<organism evidence="3 4">
    <name type="scientific">Emticicia agri</name>
    <dbReference type="NCBI Taxonomy" id="2492393"/>
    <lineage>
        <taxon>Bacteria</taxon>
        <taxon>Pseudomonadati</taxon>
        <taxon>Bacteroidota</taxon>
        <taxon>Cytophagia</taxon>
        <taxon>Cytophagales</taxon>
        <taxon>Leadbetterellaceae</taxon>
        <taxon>Emticicia</taxon>
    </lineage>
</organism>
<dbReference type="Gene3D" id="3.90.1340.10">
    <property type="entry name" value="Phage tail collar domain"/>
    <property type="match status" value="1"/>
</dbReference>
<evidence type="ECO:0000259" key="2">
    <source>
        <dbReference type="Pfam" id="PF07484"/>
    </source>
</evidence>
<dbReference type="EMBL" id="SEWF01000011">
    <property type="protein sequence ID" value="RYU95840.1"/>
    <property type="molecule type" value="Genomic_DNA"/>
</dbReference>
<evidence type="ECO:0000313" key="3">
    <source>
        <dbReference type="EMBL" id="RYU95840.1"/>
    </source>
</evidence>
<gene>
    <name evidence="3" type="ORF">EWM59_09445</name>
</gene>
<feature type="signal peptide" evidence="1">
    <location>
        <begin position="1"/>
        <end position="24"/>
    </location>
</feature>
<dbReference type="Pfam" id="PF07484">
    <property type="entry name" value="Collar"/>
    <property type="match status" value="1"/>
</dbReference>
<keyword evidence="4" id="KW-1185">Reference proteome</keyword>
<dbReference type="InterPro" id="IPR037053">
    <property type="entry name" value="Phage_tail_collar_dom_sf"/>
</dbReference>
<dbReference type="OrthoDB" id="9810174at2"/>
<dbReference type="Proteomes" id="UP000293162">
    <property type="component" value="Unassembled WGS sequence"/>
</dbReference>
<sequence>MKRYLLLLTACIVAYLCSNCQAIAQSVTITPGNGQPSIEANSTDNGVLISKVTLTNNLNSASPVNNPAAGLLIYNTGGNQVKGFYYWTGTAWQLLGNGTPLNATAPIVIESNTVKLNAGTQAGQLLTWDGNNWVNTNPNPYPNVQLNNLQPYLAINFSIALQGIYPSQNADEPFLGEIAMYGFSFPPKGWALCNGQLLSIEQNDPLYQLLGTTYGGNGISTFGLPDLRSRVPIHKGQGPGLSNYTLGQTGGVEMHSFSNKY</sequence>
<dbReference type="InterPro" id="IPR011083">
    <property type="entry name" value="Phage_tail_collar_dom"/>
</dbReference>
<evidence type="ECO:0000256" key="1">
    <source>
        <dbReference type="SAM" id="SignalP"/>
    </source>
</evidence>
<protein>
    <recommendedName>
        <fullName evidence="2">Phage tail collar domain-containing protein</fullName>
    </recommendedName>
</protein>
<accession>A0A4V1ZDE1</accession>
<comment type="caution">
    <text evidence="3">The sequence shown here is derived from an EMBL/GenBank/DDBJ whole genome shotgun (WGS) entry which is preliminary data.</text>
</comment>
<name>A0A4V1ZDE1_9BACT</name>
<keyword evidence="1" id="KW-0732">Signal</keyword>
<proteinExistence type="predicted"/>
<dbReference type="SUPFAM" id="SSF88874">
    <property type="entry name" value="Receptor-binding domain of short tail fibre protein gp12"/>
    <property type="match status" value="1"/>
</dbReference>
<feature type="chain" id="PRO_5020570428" description="Phage tail collar domain-containing protein" evidence="1">
    <location>
        <begin position="25"/>
        <end position="261"/>
    </location>
</feature>
<reference evidence="3 4" key="1">
    <citation type="submission" date="2019-02" db="EMBL/GenBank/DDBJ databases">
        <title>Bacterial novel species Emticicia sp. 17J42-9 isolated from soil.</title>
        <authorList>
            <person name="Jung H.-Y."/>
        </authorList>
    </citation>
    <scope>NUCLEOTIDE SEQUENCE [LARGE SCALE GENOMIC DNA]</scope>
    <source>
        <strain evidence="3 4">17J42-9</strain>
    </source>
</reference>
<dbReference type="RefSeq" id="WP_130020720.1">
    <property type="nucleotide sequence ID" value="NZ_SEWF01000011.1"/>
</dbReference>